<dbReference type="AlphaFoldDB" id="W3WSI0"/>
<evidence type="ECO:0000256" key="5">
    <source>
        <dbReference type="ARBA" id="ARBA00038359"/>
    </source>
</evidence>
<dbReference type="KEGG" id="pfy:PFICI_12205"/>
<proteinExistence type="inferred from homology"/>
<evidence type="ECO:0000256" key="4">
    <source>
        <dbReference type="ARBA" id="ARBA00023136"/>
    </source>
</evidence>
<evidence type="ECO:0000256" key="1">
    <source>
        <dbReference type="ARBA" id="ARBA00004141"/>
    </source>
</evidence>
<dbReference type="PANTHER" id="PTHR33048:SF55">
    <property type="entry name" value="INTEGRAL MEMBRANE PROTEIN"/>
    <property type="match status" value="1"/>
</dbReference>
<dbReference type="Pfam" id="PF20684">
    <property type="entry name" value="Fung_rhodopsin"/>
    <property type="match status" value="1"/>
</dbReference>
<dbReference type="RefSeq" id="XP_007838977.1">
    <property type="nucleotide sequence ID" value="XM_007840786.1"/>
</dbReference>
<dbReference type="GeneID" id="19277218"/>
<evidence type="ECO:0000313" key="9">
    <source>
        <dbReference type="Proteomes" id="UP000030651"/>
    </source>
</evidence>
<dbReference type="HOGENOM" id="CLU_028200_0_2_1"/>
<gene>
    <name evidence="8" type="ORF">PFICI_12205</name>
</gene>
<feature type="transmembrane region" description="Helical" evidence="6">
    <location>
        <begin position="241"/>
        <end position="262"/>
    </location>
</feature>
<dbReference type="OMA" id="SCNYGFG"/>
<sequence>MIASESFGDGKSNAGLIYIPCGIFLVLCPLLVGTRLWSRIRKGGHPGADDYTILASLGFSVATGILMFVACHYGYGQHGSILKPNDKAQALKYFVLTQVSYKASINLTKSSILLLYMRIFGKIKWFRWVCTCLIITIAMYCAASLVVTIFQCLPVQRAWDKDIKGTCIDNGKFWYANGGFSIATDLLILLLPMPLVYALQIPRVQKAALILVFTLGIFVVITSCLRLTTLNLQAQTPDPTFDIASTMWTVIEMNMAILCACLPQIRPIIVKLCPKLMAASHSNGRSARLACDNDLPKLAKGSPLGNEESRWAHAQGKDGIHLTNIRKGDTSSEEYILQDDKTIHKTVGYSVEFSKKRSKDTLDSCV</sequence>
<dbReference type="PANTHER" id="PTHR33048">
    <property type="entry name" value="PTH11-LIKE INTEGRAL MEMBRANE PROTEIN (AFU_ORTHOLOGUE AFUA_5G11245)"/>
    <property type="match status" value="1"/>
</dbReference>
<comment type="similarity">
    <text evidence="5">Belongs to the SAT4 family.</text>
</comment>
<dbReference type="eggNOG" id="ENOG502SHQF">
    <property type="taxonomic scope" value="Eukaryota"/>
</dbReference>
<keyword evidence="9" id="KW-1185">Reference proteome</keyword>
<name>W3WSI0_PESFW</name>
<accession>W3WSI0</accession>
<protein>
    <recommendedName>
        <fullName evidence="7">Rhodopsin domain-containing protein</fullName>
    </recommendedName>
</protein>
<feature type="domain" description="Rhodopsin" evidence="7">
    <location>
        <begin position="35"/>
        <end position="270"/>
    </location>
</feature>
<keyword evidence="3 6" id="KW-1133">Transmembrane helix</keyword>
<evidence type="ECO:0000256" key="3">
    <source>
        <dbReference type="ARBA" id="ARBA00022989"/>
    </source>
</evidence>
<feature type="transmembrane region" description="Helical" evidence="6">
    <location>
        <begin position="15"/>
        <end position="32"/>
    </location>
</feature>
<feature type="transmembrane region" description="Helical" evidence="6">
    <location>
        <begin position="208"/>
        <end position="229"/>
    </location>
</feature>
<evidence type="ECO:0000313" key="8">
    <source>
        <dbReference type="EMBL" id="ETS76818.1"/>
    </source>
</evidence>
<feature type="transmembrane region" description="Helical" evidence="6">
    <location>
        <begin position="95"/>
        <end position="116"/>
    </location>
</feature>
<feature type="transmembrane region" description="Helical" evidence="6">
    <location>
        <begin position="53"/>
        <end position="75"/>
    </location>
</feature>
<evidence type="ECO:0000256" key="6">
    <source>
        <dbReference type="SAM" id="Phobius"/>
    </source>
</evidence>
<evidence type="ECO:0000259" key="7">
    <source>
        <dbReference type="Pfam" id="PF20684"/>
    </source>
</evidence>
<keyword evidence="2 6" id="KW-0812">Transmembrane</keyword>
<keyword evidence="4 6" id="KW-0472">Membrane</keyword>
<dbReference type="Proteomes" id="UP000030651">
    <property type="component" value="Unassembled WGS sequence"/>
</dbReference>
<dbReference type="InterPro" id="IPR052337">
    <property type="entry name" value="SAT4-like"/>
</dbReference>
<feature type="transmembrane region" description="Helical" evidence="6">
    <location>
        <begin position="173"/>
        <end position="196"/>
    </location>
</feature>
<reference evidence="9" key="1">
    <citation type="journal article" date="2015" name="BMC Genomics">
        <title>Genomic and transcriptomic analysis of the endophytic fungus Pestalotiopsis fici reveals its lifestyle and high potential for synthesis of natural products.</title>
        <authorList>
            <person name="Wang X."/>
            <person name="Zhang X."/>
            <person name="Liu L."/>
            <person name="Xiang M."/>
            <person name="Wang W."/>
            <person name="Sun X."/>
            <person name="Che Y."/>
            <person name="Guo L."/>
            <person name="Liu G."/>
            <person name="Guo L."/>
            <person name="Wang C."/>
            <person name="Yin W.B."/>
            <person name="Stadler M."/>
            <person name="Zhang X."/>
            <person name="Liu X."/>
        </authorList>
    </citation>
    <scope>NUCLEOTIDE SEQUENCE [LARGE SCALE GENOMIC DNA]</scope>
    <source>
        <strain evidence="9">W106-1 / CGMCC3.15140</strain>
    </source>
</reference>
<dbReference type="OrthoDB" id="5417844at2759"/>
<comment type="subcellular location">
    <subcellularLocation>
        <location evidence="1">Membrane</location>
        <topology evidence="1">Multi-pass membrane protein</topology>
    </subcellularLocation>
</comment>
<organism evidence="8 9">
    <name type="scientific">Pestalotiopsis fici (strain W106-1 / CGMCC3.15140)</name>
    <dbReference type="NCBI Taxonomy" id="1229662"/>
    <lineage>
        <taxon>Eukaryota</taxon>
        <taxon>Fungi</taxon>
        <taxon>Dikarya</taxon>
        <taxon>Ascomycota</taxon>
        <taxon>Pezizomycotina</taxon>
        <taxon>Sordariomycetes</taxon>
        <taxon>Xylariomycetidae</taxon>
        <taxon>Amphisphaeriales</taxon>
        <taxon>Sporocadaceae</taxon>
        <taxon>Pestalotiopsis</taxon>
    </lineage>
</organism>
<evidence type="ECO:0000256" key="2">
    <source>
        <dbReference type="ARBA" id="ARBA00022692"/>
    </source>
</evidence>
<dbReference type="InParanoid" id="W3WSI0"/>
<dbReference type="GO" id="GO:0016020">
    <property type="term" value="C:membrane"/>
    <property type="evidence" value="ECO:0007669"/>
    <property type="project" value="UniProtKB-SubCell"/>
</dbReference>
<dbReference type="EMBL" id="KI912117">
    <property type="protein sequence ID" value="ETS76818.1"/>
    <property type="molecule type" value="Genomic_DNA"/>
</dbReference>
<dbReference type="InterPro" id="IPR049326">
    <property type="entry name" value="Rhodopsin_dom_fungi"/>
</dbReference>
<feature type="transmembrane region" description="Helical" evidence="6">
    <location>
        <begin position="128"/>
        <end position="153"/>
    </location>
</feature>